<proteinExistence type="predicted"/>
<evidence type="ECO:0000256" key="1">
    <source>
        <dbReference type="SAM" id="MobiDB-lite"/>
    </source>
</evidence>
<feature type="region of interest" description="Disordered" evidence="1">
    <location>
        <begin position="78"/>
        <end position="114"/>
    </location>
</feature>
<feature type="compositionally biased region" description="Acidic residues" evidence="1">
    <location>
        <begin position="95"/>
        <end position="114"/>
    </location>
</feature>
<dbReference type="AlphaFoldDB" id="A0A6A7AFN6"/>
<organism evidence="2 3">
    <name type="scientific">Ophiobolus disseminans</name>
    <dbReference type="NCBI Taxonomy" id="1469910"/>
    <lineage>
        <taxon>Eukaryota</taxon>
        <taxon>Fungi</taxon>
        <taxon>Dikarya</taxon>
        <taxon>Ascomycota</taxon>
        <taxon>Pezizomycotina</taxon>
        <taxon>Dothideomycetes</taxon>
        <taxon>Pleosporomycetidae</taxon>
        <taxon>Pleosporales</taxon>
        <taxon>Pleosporineae</taxon>
        <taxon>Phaeosphaeriaceae</taxon>
        <taxon>Ophiobolus</taxon>
    </lineage>
</organism>
<protein>
    <submittedName>
        <fullName evidence="2">Uncharacterized protein</fullName>
    </submittedName>
</protein>
<reference evidence="2" key="1">
    <citation type="journal article" date="2020" name="Stud. Mycol.">
        <title>101 Dothideomycetes genomes: a test case for predicting lifestyles and emergence of pathogens.</title>
        <authorList>
            <person name="Haridas S."/>
            <person name="Albert R."/>
            <person name="Binder M."/>
            <person name="Bloem J."/>
            <person name="Labutti K."/>
            <person name="Salamov A."/>
            <person name="Andreopoulos B."/>
            <person name="Baker S."/>
            <person name="Barry K."/>
            <person name="Bills G."/>
            <person name="Bluhm B."/>
            <person name="Cannon C."/>
            <person name="Castanera R."/>
            <person name="Culley D."/>
            <person name="Daum C."/>
            <person name="Ezra D."/>
            <person name="Gonzalez J."/>
            <person name="Henrissat B."/>
            <person name="Kuo A."/>
            <person name="Liang C."/>
            <person name="Lipzen A."/>
            <person name="Lutzoni F."/>
            <person name="Magnuson J."/>
            <person name="Mondo S."/>
            <person name="Nolan M."/>
            <person name="Ohm R."/>
            <person name="Pangilinan J."/>
            <person name="Park H.-J."/>
            <person name="Ramirez L."/>
            <person name="Alfaro M."/>
            <person name="Sun H."/>
            <person name="Tritt A."/>
            <person name="Yoshinaga Y."/>
            <person name="Zwiers L.-H."/>
            <person name="Turgeon B."/>
            <person name="Goodwin S."/>
            <person name="Spatafora J."/>
            <person name="Crous P."/>
            <person name="Grigoriev I."/>
        </authorList>
    </citation>
    <scope>NUCLEOTIDE SEQUENCE</scope>
    <source>
        <strain evidence="2">CBS 113818</strain>
    </source>
</reference>
<dbReference type="OrthoDB" id="5316527at2759"/>
<accession>A0A6A7AFN6</accession>
<feature type="compositionally biased region" description="Low complexity" evidence="1">
    <location>
        <begin position="294"/>
        <end position="306"/>
    </location>
</feature>
<dbReference type="Proteomes" id="UP000799424">
    <property type="component" value="Unassembled WGS sequence"/>
</dbReference>
<sequence length="413" mass="46426">MFKGQLLRRNFSLFNRVPHARVVRSAVRDGHDSVNVQRFRIQKPFFGKSRLIGAIAVLSALYGVTRYISIEVEVEEVQDDKSRSTRPGKPISNEEGAEDSAGEESEEEYEDDEDDDDALLFLPTGFSRPKPKTFYKGSDPEWQEFRKVATDRPRVEKIRNELSAMIRNVAKKSPGYATHLGTIDTNKGKAWIELRFPDGPPTEFERPGIELTEDLEWRKATRPVEELHHQRLSKLLYPSEAGNVLYQEVKRKAGLSWKGFRTYMGWEVKSEPATVQSVIQKVLADPPTPSGIGAPTTQATPTSPASEGKQPTEVASPLGSPAKDVRFALPDAKKLTLDLTQFRQDFRKTAKPYAIQPARGTFIVIGLVEVYGERARMTLNVAATYDPKQGRYMSLQASVWNLVKHRQSPRGGP</sequence>
<name>A0A6A7AFN6_9PLEO</name>
<evidence type="ECO:0000313" key="2">
    <source>
        <dbReference type="EMBL" id="KAF2831385.1"/>
    </source>
</evidence>
<feature type="region of interest" description="Disordered" evidence="1">
    <location>
        <begin position="284"/>
        <end position="322"/>
    </location>
</feature>
<dbReference type="EMBL" id="MU006218">
    <property type="protein sequence ID" value="KAF2831385.1"/>
    <property type="molecule type" value="Genomic_DNA"/>
</dbReference>
<keyword evidence="3" id="KW-1185">Reference proteome</keyword>
<gene>
    <name evidence="2" type="ORF">CC86DRAFT_342165</name>
</gene>
<evidence type="ECO:0000313" key="3">
    <source>
        <dbReference type="Proteomes" id="UP000799424"/>
    </source>
</evidence>